<gene>
    <name evidence="1" type="ORF">TVY486_0303880</name>
</gene>
<reference evidence="1" key="1">
    <citation type="journal article" date="2012" name="Proc. Natl. Acad. Sci. U.S.A.">
        <title>Antigenic diversity is generated by distinct evolutionary mechanisms in African trypanosome species.</title>
        <authorList>
            <person name="Jackson A.P."/>
            <person name="Berry A."/>
            <person name="Aslett M."/>
            <person name="Allison H.C."/>
            <person name="Burton P."/>
            <person name="Vavrova-Anderson J."/>
            <person name="Brown R."/>
            <person name="Browne H."/>
            <person name="Corton N."/>
            <person name="Hauser H."/>
            <person name="Gamble J."/>
            <person name="Gilderthorp R."/>
            <person name="Marcello L."/>
            <person name="McQuillan J."/>
            <person name="Otto T.D."/>
            <person name="Quail M.A."/>
            <person name="Sanders M.J."/>
            <person name="van Tonder A."/>
            <person name="Ginger M.L."/>
            <person name="Field M.C."/>
            <person name="Barry J.D."/>
            <person name="Hertz-Fowler C."/>
            <person name="Berriman M."/>
        </authorList>
    </citation>
    <scope>NUCLEOTIDE SEQUENCE</scope>
    <source>
        <strain evidence="1">Y486</strain>
    </source>
</reference>
<sequence>MIKARDKEEFCGNYGISQTDGTRGGGFRAKREQRYEDLVCRFNSNPYYCGSSLLSPSQVCIRNHIVTHGSCPVPAQLVVTNPVVLRLLSLMPLHARTSEG</sequence>
<dbReference type="AlphaFoldDB" id="G0TTD1"/>
<accession>G0TTD1</accession>
<protein>
    <submittedName>
        <fullName evidence="1">Uncharacterized protein</fullName>
    </submittedName>
</protein>
<organism evidence="1">
    <name type="scientific">Trypanosoma vivax (strain Y486)</name>
    <dbReference type="NCBI Taxonomy" id="1055687"/>
    <lineage>
        <taxon>Eukaryota</taxon>
        <taxon>Discoba</taxon>
        <taxon>Euglenozoa</taxon>
        <taxon>Kinetoplastea</taxon>
        <taxon>Metakinetoplastina</taxon>
        <taxon>Trypanosomatida</taxon>
        <taxon>Trypanosomatidae</taxon>
        <taxon>Trypanosoma</taxon>
        <taxon>Duttonella</taxon>
    </lineage>
</organism>
<name>G0TTD1_TRYVY</name>
<evidence type="ECO:0000313" key="1">
    <source>
        <dbReference type="EMBL" id="CCC47212.1"/>
    </source>
</evidence>
<dbReference type="EMBL" id="HE573019">
    <property type="protein sequence ID" value="CCC47212.1"/>
    <property type="molecule type" value="Genomic_DNA"/>
</dbReference>
<proteinExistence type="predicted"/>